<feature type="domain" description="Xaa-Pro dipeptidyl-peptidase C-terminal" evidence="2">
    <location>
        <begin position="354"/>
        <end position="602"/>
    </location>
</feature>
<evidence type="ECO:0000259" key="2">
    <source>
        <dbReference type="SMART" id="SM00939"/>
    </source>
</evidence>
<proteinExistence type="predicted"/>
<keyword evidence="1 3" id="KW-0378">Hydrolase</keyword>
<evidence type="ECO:0000256" key="1">
    <source>
        <dbReference type="ARBA" id="ARBA00022801"/>
    </source>
</evidence>
<accession>A0A848HFF7</accession>
<keyword evidence="4" id="KW-1185">Reference proteome</keyword>
<dbReference type="SUPFAM" id="SSF53474">
    <property type="entry name" value="alpha/beta-Hydrolases"/>
    <property type="match status" value="1"/>
</dbReference>
<dbReference type="SUPFAM" id="SSF49785">
    <property type="entry name" value="Galactose-binding domain-like"/>
    <property type="match status" value="1"/>
</dbReference>
<dbReference type="Gene3D" id="3.40.50.1820">
    <property type="entry name" value="alpha/beta hydrolase"/>
    <property type="match status" value="2"/>
</dbReference>
<comment type="caution">
    <text evidence="3">The sequence shown here is derived from an EMBL/GenBank/DDBJ whole genome shotgun (WGS) entry which is preliminary data.</text>
</comment>
<dbReference type="NCBIfam" id="TIGR00976">
    <property type="entry name" value="CocE_NonD"/>
    <property type="match status" value="2"/>
</dbReference>
<gene>
    <name evidence="3" type="ORF">HHL11_30805</name>
</gene>
<dbReference type="InterPro" id="IPR013736">
    <property type="entry name" value="Xaa-Pro_dipept_C"/>
</dbReference>
<dbReference type="Pfam" id="PF08530">
    <property type="entry name" value="PepX_C"/>
    <property type="match status" value="1"/>
</dbReference>
<reference evidence="3 4" key="1">
    <citation type="submission" date="2020-04" db="EMBL/GenBank/DDBJ databases">
        <title>Ramlibacter sp. G-1-2-2 isolated from soil.</title>
        <authorList>
            <person name="Dahal R.H."/>
        </authorList>
    </citation>
    <scope>NUCLEOTIDE SEQUENCE [LARGE SCALE GENOMIC DNA]</scope>
    <source>
        <strain evidence="3 4">G-1-2-2</strain>
    </source>
</reference>
<dbReference type="InterPro" id="IPR000383">
    <property type="entry name" value="Xaa-Pro-like_dom"/>
</dbReference>
<dbReference type="AlphaFoldDB" id="A0A848HFF7"/>
<dbReference type="EMBL" id="JABBFX010000004">
    <property type="protein sequence ID" value="NML48179.1"/>
    <property type="molecule type" value="Genomic_DNA"/>
</dbReference>
<dbReference type="InterPro" id="IPR005674">
    <property type="entry name" value="CocE/Ser_esterase"/>
</dbReference>
<sequence length="607" mass="66438">MPDRDDLGQAWQLPPSRYLHQRPAPYGIGAPAACYVTMRDGVRLAVDVYLPEGAPRPQRVPAIVILTPYYRRFQVTGPGAEPAPNIAIYRDMFVPRGYALVTVDVRGCGASFGTRDCFRSPRERDDHREIADWIVAQPWSSGVIGSTGISYLGAAACFLASTGHPAVKAIAPICAVHDTYTDHVFPGGIKCTTVTENYDELVEALDQDKRDMLAPYPYFNDKRYAGPAPVDEDTGGKLLAAAIAGHADSFKMRDLAPEFAFREGAASHDPALHSGAFSPYWYLGDMPGQVNVLSISGWYDGSAFANGSIARFLSNPGADNRLLLGPWDHGARTNGSPFRDSRPLPEFPVLAEILRFFDEHLAGMDTGLRDEAPVHFHTVRGEKWQAATSWPPHPANTRMFLAADGVLASQAPGETAVAAYQASFTTATGRNSRFERLGALPVVDYYKDWNGREERMLSFATAPFARDTELTGHATVQLHVSTSEHDAGLFVYLSEVDADGRSWFITEGLLRLLHRTEGQPPAGYQATWPWRSFRREDARHMQPGVPETVRFALLPVSWTLQAGSRLRVAIAGADADHFAQVTPGRPPSLEFTLGGANASFIDLPLRG</sequence>
<dbReference type="Proteomes" id="UP000541185">
    <property type="component" value="Unassembled WGS sequence"/>
</dbReference>
<evidence type="ECO:0000313" key="4">
    <source>
        <dbReference type="Proteomes" id="UP000541185"/>
    </source>
</evidence>
<organism evidence="3 4">
    <name type="scientific">Ramlibacter agri</name>
    <dbReference type="NCBI Taxonomy" id="2728837"/>
    <lineage>
        <taxon>Bacteria</taxon>
        <taxon>Pseudomonadati</taxon>
        <taxon>Pseudomonadota</taxon>
        <taxon>Betaproteobacteria</taxon>
        <taxon>Burkholderiales</taxon>
        <taxon>Comamonadaceae</taxon>
        <taxon>Ramlibacter</taxon>
    </lineage>
</organism>
<evidence type="ECO:0000313" key="3">
    <source>
        <dbReference type="EMBL" id="NML48179.1"/>
    </source>
</evidence>
<name>A0A848HFF7_9BURK</name>
<dbReference type="Gene3D" id="2.60.120.260">
    <property type="entry name" value="Galactose-binding domain-like"/>
    <property type="match status" value="1"/>
</dbReference>
<protein>
    <submittedName>
        <fullName evidence="3">CocE/NonD family hydrolase</fullName>
    </submittedName>
</protein>
<dbReference type="Pfam" id="PF02129">
    <property type="entry name" value="Peptidase_S15"/>
    <property type="match status" value="1"/>
</dbReference>
<dbReference type="GO" id="GO:0008239">
    <property type="term" value="F:dipeptidyl-peptidase activity"/>
    <property type="evidence" value="ECO:0007669"/>
    <property type="project" value="InterPro"/>
</dbReference>
<dbReference type="InterPro" id="IPR008979">
    <property type="entry name" value="Galactose-bd-like_sf"/>
</dbReference>
<dbReference type="SMART" id="SM00939">
    <property type="entry name" value="PepX_C"/>
    <property type="match status" value="1"/>
</dbReference>
<dbReference type="InterPro" id="IPR029058">
    <property type="entry name" value="AB_hydrolase_fold"/>
</dbReference>
<dbReference type="RefSeq" id="WP_169422514.1">
    <property type="nucleotide sequence ID" value="NZ_JABBFX010000004.1"/>
</dbReference>